<keyword evidence="1" id="KW-0472">Membrane</keyword>
<evidence type="ECO:0008006" key="4">
    <source>
        <dbReference type="Google" id="ProtNLM"/>
    </source>
</evidence>
<keyword evidence="3" id="KW-1185">Reference proteome</keyword>
<gene>
    <name evidence="2" type="ORF">DP065_00760</name>
</gene>
<dbReference type="KEGG" id="mane:DP065_00760"/>
<proteinExistence type="predicted"/>
<protein>
    <recommendedName>
        <fullName evidence="4">Bacteriocin</fullName>
    </recommendedName>
</protein>
<reference evidence="3" key="1">
    <citation type="submission" date="2018-06" db="EMBL/GenBank/DDBJ databases">
        <title>Complete genome sequences of Mycoplasma anatis, M. anseris and M. cloacale type strains.</title>
        <authorList>
            <person name="Grozner D."/>
            <person name="Forro B."/>
            <person name="Sulyok K.M."/>
            <person name="Marton S."/>
            <person name="Kreizinger Z."/>
            <person name="Banyai K."/>
            <person name="Gyuranecz M."/>
        </authorList>
    </citation>
    <scope>NUCLEOTIDE SEQUENCE [LARGE SCALE GENOMIC DNA]</scope>
    <source>
        <strain evidence="3">ATCC 49234</strain>
    </source>
</reference>
<name>A0A2Z4NCK4_9BACT</name>
<feature type="transmembrane region" description="Helical" evidence="1">
    <location>
        <begin position="20"/>
        <end position="46"/>
    </location>
</feature>
<evidence type="ECO:0000313" key="2">
    <source>
        <dbReference type="EMBL" id="AWX69289.1"/>
    </source>
</evidence>
<accession>A0A2Z4NCK4</accession>
<dbReference type="AlphaFoldDB" id="A0A2Z4NCK4"/>
<keyword evidence="1" id="KW-0812">Transmembrane</keyword>
<dbReference type="EMBL" id="CP030140">
    <property type="protein sequence ID" value="AWX69289.1"/>
    <property type="molecule type" value="Genomic_DNA"/>
</dbReference>
<dbReference type="Proteomes" id="UP000250218">
    <property type="component" value="Chromosome"/>
</dbReference>
<sequence>MEGFEKLNEQELNEYEGGFAISSVISAIISFIPTGISIASSIAGLVKSVNSPKGEIKTKDLNFKWDSSQPNIEFSTMLHYCN</sequence>
<dbReference type="RefSeq" id="WP_033178814.1">
    <property type="nucleotide sequence ID" value="NZ_CP030140.1"/>
</dbReference>
<evidence type="ECO:0000313" key="3">
    <source>
        <dbReference type="Proteomes" id="UP000250218"/>
    </source>
</evidence>
<evidence type="ECO:0000256" key="1">
    <source>
        <dbReference type="SAM" id="Phobius"/>
    </source>
</evidence>
<keyword evidence="1" id="KW-1133">Transmembrane helix</keyword>
<organism evidence="2 3">
    <name type="scientific">[Mycoplasma] anseris</name>
    <dbReference type="NCBI Taxonomy" id="92400"/>
    <lineage>
        <taxon>Bacteria</taxon>
        <taxon>Bacillati</taxon>
        <taxon>Mycoplasmatota</taxon>
        <taxon>Mycoplasmoidales</taxon>
        <taxon>Metamycoplasmataceae</taxon>
        <taxon>Metamycoplasma</taxon>
    </lineage>
</organism>